<feature type="transmembrane region" description="Helical" evidence="1">
    <location>
        <begin position="135"/>
        <end position="157"/>
    </location>
</feature>
<dbReference type="EMBL" id="FTMP01000003">
    <property type="protein sequence ID" value="SIQ33269.1"/>
    <property type="molecule type" value="Genomic_DNA"/>
</dbReference>
<dbReference type="RefSeq" id="WP_076426197.1">
    <property type="nucleotide sequence ID" value="NZ_FTMP01000003.1"/>
</dbReference>
<name>A0A1N6RWW4_AQUAC</name>
<keyword evidence="1" id="KW-0812">Transmembrane</keyword>
<evidence type="ECO:0000313" key="2">
    <source>
        <dbReference type="EMBL" id="SIQ33269.1"/>
    </source>
</evidence>
<evidence type="ECO:0000256" key="1">
    <source>
        <dbReference type="SAM" id="Phobius"/>
    </source>
</evidence>
<reference evidence="2 3" key="1">
    <citation type="submission" date="2017-01" db="EMBL/GenBank/DDBJ databases">
        <authorList>
            <person name="Mah S.A."/>
            <person name="Swanson W.J."/>
            <person name="Moy G.W."/>
            <person name="Vacquier V.D."/>
        </authorList>
    </citation>
    <scope>NUCLEOTIDE SEQUENCE [LARGE SCALE GENOMIC DNA]</scope>
    <source>
        <strain evidence="2 3">RU36E</strain>
    </source>
</reference>
<feature type="transmembrane region" description="Helical" evidence="1">
    <location>
        <begin position="45"/>
        <end position="67"/>
    </location>
</feature>
<organism evidence="2 3">
    <name type="scientific">Aquipseudomonas alcaligenes</name>
    <name type="common">Pseudomonas alcaligenes</name>
    <dbReference type="NCBI Taxonomy" id="43263"/>
    <lineage>
        <taxon>Bacteria</taxon>
        <taxon>Pseudomonadati</taxon>
        <taxon>Pseudomonadota</taxon>
        <taxon>Gammaproteobacteria</taxon>
        <taxon>Pseudomonadales</taxon>
        <taxon>Pseudomonadaceae</taxon>
        <taxon>Aquipseudomonas</taxon>
    </lineage>
</organism>
<keyword evidence="1" id="KW-0472">Membrane</keyword>
<feature type="transmembrane region" description="Helical" evidence="1">
    <location>
        <begin position="97"/>
        <end position="123"/>
    </location>
</feature>
<proteinExistence type="predicted"/>
<gene>
    <name evidence="2" type="ORF">SAMN05878282_103218</name>
</gene>
<dbReference type="AlphaFoldDB" id="A0A1N6RWW4"/>
<dbReference type="Proteomes" id="UP000185841">
    <property type="component" value="Unassembled WGS sequence"/>
</dbReference>
<sequence>MNTTDLLAIALRLFALFLLYSAFVMGIQHYQYIHQAAHTGASNNIGALLMLGIIQVGGLLLAATLLLKFPLTLARRLVPAPAAEANSGISAAELQSVAFCVLGVYLLARGLADLLFNATWILYMLRGTPADQQNLAAYVIQELITVVELCIGLFLCLHADGLSRLIRRLRSAGVQ</sequence>
<accession>A0A1N6RWW4</accession>
<protein>
    <submittedName>
        <fullName evidence="2">Uncharacterized protein</fullName>
    </submittedName>
</protein>
<evidence type="ECO:0000313" key="3">
    <source>
        <dbReference type="Proteomes" id="UP000185841"/>
    </source>
</evidence>
<keyword evidence="1" id="KW-1133">Transmembrane helix</keyword>